<dbReference type="EMBL" id="JANBUL010000092">
    <property type="protein sequence ID" value="KAJ2781806.1"/>
    <property type="molecule type" value="Genomic_DNA"/>
</dbReference>
<dbReference type="InterPro" id="IPR003691">
    <property type="entry name" value="FluC"/>
</dbReference>
<feature type="transmembrane region" description="Helical" evidence="9">
    <location>
        <begin position="21"/>
        <end position="44"/>
    </location>
</feature>
<dbReference type="AlphaFoldDB" id="A0A9W8LIF1"/>
<evidence type="ECO:0000256" key="1">
    <source>
        <dbReference type="ARBA" id="ARBA00002598"/>
    </source>
</evidence>
<accession>A0A9W8LIF1</accession>
<evidence type="ECO:0000256" key="2">
    <source>
        <dbReference type="ARBA" id="ARBA00004651"/>
    </source>
</evidence>
<keyword evidence="11" id="KW-1185">Reference proteome</keyword>
<dbReference type="Proteomes" id="UP001140217">
    <property type="component" value="Unassembled WGS sequence"/>
</dbReference>
<keyword evidence="4 9" id="KW-0812">Transmembrane</keyword>
<evidence type="ECO:0000256" key="6">
    <source>
        <dbReference type="ARBA" id="ARBA00023136"/>
    </source>
</evidence>
<comment type="caution">
    <text evidence="10">The sequence shown here is derived from an EMBL/GenBank/DDBJ whole genome shotgun (WGS) entry which is preliminary data.</text>
</comment>
<keyword evidence="6 9" id="KW-0472">Membrane</keyword>
<evidence type="ECO:0000256" key="5">
    <source>
        <dbReference type="ARBA" id="ARBA00022989"/>
    </source>
</evidence>
<evidence type="ECO:0000256" key="4">
    <source>
        <dbReference type="ARBA" id="ARBA00022692"/>
    </source>
</evidence>
<dbReference type="Pfam" id="PF02537">
    <property type="entry name" value="CRCB"/>
    <property type="match status" value="2"/>
</dbReference>
<dbReference type="PANTHER" id="PTHR28259:SF1">
    <property type="entry name" value="FLUORIDE EXPORT PROTEIN 1-RELATED"/>
    <property type="match status" value="1"/>
</dbReference>
<comment type="function">
    <text evidence="1">Fluoride channel required for the rapid expulsion of cytoplasmic fluoride.</text>
</comment>
<gene>
    <name evidence="10" type="ORF">H4R18_002667</name>
</gene>
<feature type="transmembrane region" description="Helical" evidence="9">
    <location>
        <begin position="202"/>
        <end position="219"/>
    </location>
</feature>
<keyword evidence="3" id="KW-1003">Cell membrane</keyword>
<proteinExistence type="inferred from homology"/>
<evidence type="ECO:0000256" key="9">
    <source>
        <dbReference type="SAM" id="Phobius"/>
    </source>
</evidence>
<feature type="transmembrane region" description="Helical" evidence="9">
    <location>
        <begin position="86"/>
        <end position="107"/>
    </location>
</feature>
<reference evidence="10" key="1">
    <citation type="submission" date="2022-07" db="EMBL/GenBank/DDBJ databases">
        <title>Phylogenomic reconstructions and comparative analyses of Kickxellomycotina fungi.</title>
        <authorList>
            <person name="Reynolds N.K."/>
            <person name="Stajich J.E."/>
            <person name="Barry K."/>
            <person name="Grigoriev I.V."/>
            <person name="Crous P."/>
            <person name="Smith M.E."/>
        </authorList>
    </citation>
    <scope>NUCLEOTIDE SEQUENCE</scope>
    <source>
        <strain evidence="10">NBRC 105414</strain>
    </source>
</reference>
<dbReference type="GO" id="GO:0005886">
    <property type="term" value="C:plasma membrane"/>
    <property type="evidence" value="ECO:0007669"/>
    <property type="project" value="UniProtKB-SubCell"/>
</dbReference>
<evidence type="ECO:0000256" key="8">
    <source>
        <dbReference type="ARBA" id="ARBA00035585"/>
    </source>
</evidence>
<feature type="transmembrane region" description="Helical" evidence="9">
    <location>
        <begin position="270"/>
        <end position="290"/>
    </location>
</feature>
<sequence>MSDGAGAGDTRSTEPPPPLRQAAVGPAVGGLVLSSMAGVLIRVYLTRLFTYAGQPIYGLVWAQMAGCLIMGAAVQRRAALARWSPALALGVTTGLCGSITTFSSWQLLVFWQFFNTDGSDHSHFRNFLGGASVLASTLACAIGALRLGQLVAGKPRRRRSSIAAPPESSLRPAVDAALVALGVAAAAAASVVVGVAASTRSVSIALLFGCVGTLARWQLARLNAGTAAAAVRGLPLGTFTANALGCAVLAVVHVLQTGAVAWPSKPSCDVLAALADGLCGCLTTVSTFAVEIVQLPPKKSVLYAALSIVAGQAFFLLVAGIYFKTATVDYATCLPVPAGRLV</sequence>
<comment type="similarity">
    <text evidence="7">Belongs to the fluoride channel Fluc/FEX (TC 1.A.43) family.</text>
</comment>
<name>A0A9W8LIF1_9FUNG</name>
<dbReference type="OrthoDB" id="409792at2759"/>
<dbReference type="GO" id="GO:1903425">
    <property type="term" value="F:fluoride transmembrane transporter activity"/>
    <property type="evidence" value="ECO:0007669"/>
    <property type="project" value="TreeGrafter"/>
</dbReference>
<evidence type="ECO:0000256" key="7">
    <source>
        <dbReference type="ARBA" id="ARBA00035120"/>
    </source>
</evidence>
<dbReference type="PANTHER" id="PTHR28259">
    <property type="entry name" value="FLUORIDE EXPORT PROTEIN 1-RELATED"/>
    <property type="match status" value="1"/>
</dbReference>
<protein>
    <recommendedName>
        <fullName evidence="12">Fluoride ion transporter CrcB</fullName>
    </recommendedName>
</protein>
<evidence type="ECO:0008006" key="12">
    <source>
        <dbReference type="Google" id="ProtNLM"/>
    </source>
</evidence>
<organism evidence="10 11">
    <name type="scientific">Coemansia javaensis</name>
    <dbReference type="NCBI Taxonomy" id="2761396"/>
    <lineage>
        <taxon>Eukaryota</taxon>
        <taxon>Fungi</taxon>
        <taxon>Fungi incertae sedis</taxon>
        <taxon>Zoopagomycota</taxon>
        <taxon>Kickxellomycotina</taxon>
        <taxon>Kickxellomycetes</taxon>
        <taxon>Kickxellales</taxon>
        <taxon>Kickxellaceae</taxon>
        <taxon>Coemansia</taxon>
    </lineage>
</organism>
<feature type="transmembrane region" description="Helical" evidence="9">
    <location>
        <begin position="302"/>
        <end position="323"/>
    </location>
</feature>
<evidence type="ECO:0000313" key="11">
    <source>
        <dbReference type="Proteomes" id="UP001140217"/>
    </source>
</evidence>
<keyword evidence="5 9" id="KW-1133">Transmembrane helix</keyword>
<feature type="transmembrane region" description="Helical" evidence="9">
    <location>
        <begin position="231"/>
        <end position="255"/>
    </location>
</feature>
<comment type="catalytic activity">
    <reaction evidence="8">
        <text>fluoride(in) = fluoride(out)</text>
        <dbReference type="Rhea" id="RHEA:76159"/>
        <dbReference type="ChEBI" id="CHEBI:17051"/>
    </reaction>
    <physiologicalReaction direction="left-to-right" evidence="8">
        <dbReference type="Rhea" id="RHEA:76160"/>
    </physiologicalReaction>
</comment>
<evidence type="ECO:0000313" key="10">
    <source>
        <dbReference type="EMBL" id="KAJ2781806.1"/>
    </source>
</evidence>
<comment type="subcellular location">
    <subcellularLocation>
        <location evidence="2">Cell membrane</location>
        <topology evidence="2">Multi-pass membrane protein</topology>
    </subcellularLocation>
</comment>
<feature type="transmembrane region" description="Helical" evidence="9">
    <location>
        <begin position="173"/>
        <end position="196"/>
    </location>
</feature>
<evidence type="ECO:0000256" key="3">
    <source>
        <dbReference type="ARBA" id="ARBA00022475"/>
    </source>
</evidence>
<feature type="transmembrane region" description="Helical" evidence="9">
    <location>
        <begin position="127"/>
        <end position="152"/>
    </location>
</feature>